<dbReference type="EMBL" id="CAJNOU010012465">
    <property type="protein sequence ID" value="CAF1561713.1"/>
    <property type="molecule type" value="Genomic_DNA"/>
</dbReference>
<sequence length="48" mass="5166">TLLPHHPDLAVGYNNIGGCVGESDFSLIPSDFSLIPSDFSLIPSDFFI</sequence>
<gene>
    <name evidence="1" type="ORF">SEV965_LOCUS39176</name>
</gene>
<dbReference type="Proteomes" id="UP000663889">
    <property type="component" value="Unassembled WGS sequence"/>
</dbReference>
<name>A0A815XTV6_9BILA</name>
<evidence type="ECO:0000313" key="1">
    <source>
        <dbReference type="EMBL" id="CAF1561713.1"/>
    </source>
</evidence>
<dbReference type="AlphaFoldDB" id="A0A815XTV6"/>
<protein>
    <submittedName>
        <fullName evidence="1">Uncharacterized protein</fullName>
    </submittedName>
</protein>
<proteinExistence type="predicted"/>
<comment type="caution">
    <text evidence="1">The sequence shown here is derived from an EMBL/GenBank/DDBJ whole genome shotgun (WGS) entry which is preliminary data.</text>
</comment>
<reference evidence="1" key="1">
    <citation type="submission" date="2021-02" db="EMBL/GenBank/DDBJ databases">
        <authorList>
            <person name="Nowell W R."/>
        </authorList>
    </citation>
    <scope>NUCLEOTIDE SEQUENCE</scope>
</reference>
<evidence type="ECO:0000313" key="2">
    <source>
        <dbReference type="Proteomes" id="UP000663889"/>
    </source>
</evidence>
<feature type="non-terminal residue" evidence="1">
    <location>
        <position position="1"/>
    </location>
</feature>
<accession>A0A815XTV6</accession>
<organism evidence="1 2">
    <name type="scientific">Rotaria sordida</name>
    <dbReference type="NCBI Taxonomy" id="392033"/>
    <lineage>
        <taxon>Eukaryota</taxon>
        <taxon>Metazoa</taxon>
        <taxon>Spiralia</taxon>
        <taxon>Gnathifera</taxon>
        <taxon>Rotifera</taxon>
        <taxon>Eurotatoria</taxon>
        <taxon>Bdelloidea</taxon>
        <taxon>Philodinida</taxon>
        <taxon>Philodinidae</taxon>
        <taxon>Rotaria</taxon>
    </lineage>
</organism>